<organism evidence="10">
    <name type="scientific">Auxenochlorella protothecoides</name>
    <name type="common">Green microalga</name>
    <name type="synonym">Chlorella protothecoides</name>
    <dbReference type="NCBI Taxonomy" id="3075"/>
    <lineage>
        <taxon>Eukaryota</taxon>
        <taxon>Viridiplantae</taxon>
        <taxon>Chlorophyta</taxon>
        <taxon>core chlorophytes</taxon>
        <taxon>Trebouxiophyceae</taxon>
        <taxon>Chlorellales</taxon>
        <taxon>Chlorellaceae</taxon>
        <taxon>Auxenochlorella</taxon>
    </lineage>
</organism>
<dbReference type="PROSITE" id="PS50250">
    <property type="entry name" value="PCI"/>
    <property type="match status" value="1"/>
</dbReference>
<evidence type="ECO:0000256" key="2">
    <source>
        <dbReference type="ARBA" id="ARBA00004496"/>
    </source>
</evidence>
<gene>
    <name evidence="10" type="ORF">g.52788</name>
</gene>
<keyword evidence="6" id="KW-0736">Signalosome</keyword>
<dbReference type="PANTHER" id="PTHR10758:SF1">
    <property type="entry name" value="COP9 SIGNALOSOME COMPLEX SUBUNIT 3"/>
    <property type="match status" value="1"/>
</dbReference>
<dbReference type="GO" id="GO:0005737">
    <property type="term" value="C:cytoplasm"/>
    <property type="evidence" value="ECO:0007669"/>
    <property type="project" value="UniProtKB-SubCell"/>
</dbReference>
<evidence type="ECO:0000256" key="4">
    <source>
        <dbReference type="ARBA" id="ARBA00014878"/>
    </source>
</evidence>
<dbReference type="InterPro" id="IPR000717">
    <property type="entry name" value="PCI_dom"/>
</dbReference>
<keyword evidence="7" id="KW-0539">Nucleus</keyword>
<evidence type="ECO:0000256" key="1">
    <source>
        <dbReference type="ARBA" id="ARBA00004123"/>
    </source>
</evidence>
<sequence>MEELVTRIRTTNATELKSILESDACVQSLANSDRDTLLAAAASLDPGVQSLGCLYLLDAVGRASPDTHRNMDLLAAEVALLENGDASQLQLSMPLVARLARRMKSAALREGAGKSALCTLRKAALRLIPGTKYISPLHADIFQLCILTKNYHAALPFIEHEAYDVDPSKTGSTNLDVLLYCYYGGLVETTRRRYACALWFFECALSVPSGVVSAVTIAAAKKWMLLHVLHKASVGVLPKSAPPILSRTVKSECALYLTAGRHLTAVGPLPDLTSWLETSAPAFIQDGNWGLLQLALQASKARAVRRLTKVYTTIAFEKAAELLSLDVQEVEPLILRMVDSGELTASIDQEHGTVRFGDASPSQVDFLKQLEGVLKRCMAASRRLSAMNQAVQLEQAYMGRTAAGGGAAVGPSAPDQSNQEERAAMDVTAAAAGDEAAST</sequence>
<dbReference type="InterPro" id="IPR036390">
    <property type="entry name" value="WH_DNA-bd_sf"/>
</dbReference>
<evidence type="ECO:0000256" key="7">
    <source>
        <dbReference type="ARBA" id="ARBA00023242"/>
    </source>
</evidence>
<reference evidence="10" key="1">
    <citation type="submission" date="2015-08" db="EMBL/GenBank/DDBJ databases">
        <authorList>
            <person name="Babu N.S."/>
            <person name="Beckwith C.J."/>
            <person name="Beseler K.G."/>
            <person name="Brison A."/>
            <person name="Carone J.V."/>
            <person name="Caskin T.P."/>
            <person name="Diamond M."/>
            <person name="Durham M.E."/>
            <person name="Foxe J.M."/>
            <person name="Go M."/>
            <person name="Henderson B.A."/>
            <person name="Jones I.B."/>
            <person name="McGettigan J.A."/>
            <person name="Micheletti S.J."/>
            <person name="Nasrallah M.E."/>
            <person name="Ortiz D."/>
            <person name="Piller C.R."/>
            <person name="Privatt S.R."/>
            <person name="Schneider S.L."/>
            <person name="Sharp S."/>
            <person name="Smith T.C."/>
            <person name="Stanton J.D."/>
            <person name="Ullery H.E."/>
            <person name="Wilson R.J."/>
            <person name="Serrano M.G."/>
            <person name="Buck G."/>
            <person name="Lee V."/>
            <person name="Wang Y."/>
            <person name="Carvalho R."/>
            <person name="Voegtly L."/>
            <person name="Shi R."/>
            <person name="Duckworth R."/>
            <person name="Johnson A."/>
            <person name="Loviza R."/>
            <person name="Walstead R."/>
            <person name="Shah Z."/>
            <person name="Kiflezghi M."/>
            <person name="Wade K."/>
            <person name="Ball S.L."/>
            <person name="Bradley K.W."/>
            <person name="Asai D.J."/>
            <person name="Bowman C.A."/>
            <person name="Russell D.A."/>
            <person name="Pope W.H."/>
            <person name="Jacobs-Sera D."/>
            <person name="Hendrix R.W."/>
            <person name="Hatfull G.F."/>
        </authorList>
    </citation>
    <scope>NUCLEOTIDE SEQUENCE</scope>
</reference>
<evidence type="ECO:0000256" key="3">
    <source>
        <dbReference type="ARBA" id="ARBA00007084"/>
    </source>
</evidence>
<dbReference type="GO" id="GO:0006511">
    <property type="term" value="P:ubiquitin-dependent protein catabolic process"/>
    <property type="evidence" value="ECO:0007669"/>
    <property type="project" value="TreeGrafter"/>
</dbReference>
<keyword evidence="5" id="KW-0963">Cytoplasm</keyword>
<dbReference type="InterPro" id="IPR036388">
    <property type="entry name" value="WH-like_DNA-bd_sf"/>
</dbReference>
<dbReference type="SMART" id="SM00088">
    <property type="entry name" value="PINT"/>
    <property type="match status" value="1"/>
</dbReference>
<comment type="similarity">
    <text evidence="3">Belongs to the CSN3 family.</text>
</comment>
<name>A0A1D1ZMQ9_AUXPR</name>
<dbReference type="InterPro" id="IPR050756">
    <property type="entry name" value="CSN3"/>
</dbReference>
<proteinExistence type="inferred from homology"/>
<evidence type="ECO:0000256" key="6">
    <source>
        <dbReference type="ARBA" id="ARBA00022790"/>
    </source>
</evidence>
<dbReference type="AlphaFoldDB" id="A0A1D1ZMQ9"/>
<feature type="domain" description="PCI" evidence="9">
    <location>
        <begin position="196"/>
        <end position="361"/>
    </location>
</feature>
<evidence type="ECO:0000256" key="8">
    <source>
        <dbReference type="SAM" id="MobiDB-lite"/>
    </source>
</evidence>
<dbReference type="Gene3D" id="1.10.10.10">
    <property type="entry name" value="Winged helix-like DNA-binding domain superfamily/Winged helix DNA-binding domain"/>
    <property type="match status" value="1"/>
</dbReference>
<dbReference type="Pfam" id="PF22788">
    <property type="entry name" value="COP9_hel_rpt"/>
    <property type="match status" value="1"/>
</dbReference>
<accession>A0A1D1ZMQ9</accession>
<evidence type="ECO:0000259" key="9">
    <source>
        <dbReference type="PROSITE" id="PS50250"/>
    </source>
</evidence>
<feature type="compositionally biased region" description="Low complexity" evidence="8">
    <location>
        <begin position="425"/>
        <end position="439"/>
    </location>
</feature>
<comment type="subcellular location">
    <subcellularLocation>
        <location evidence="2">Cytoplasm</location>
    </subcellularLocation>
    <subcellularLocation>
        <location evidence="1">Nucleus</location>
    </subcellularLocation>
</comment>
<evidence type="ECO:0000256" key="5">
    <source>
        <dbReference type="ARBA" id="ARBA00022490"/>
    </source>
</evidence>
<dbReference type="GO" id="GO:0008180">
    <property type="term" value="C:COP9 signalosome"/>
    <property type="evidence" value="ECO:0007669"/>
    <property type="project" value="UniProtKB-KW"/>
</dbReference>
<dbReference type="Pfam" id="PF01399">
    <property type="entry name" value="PCI"/>
    <property type="match status" value="1"/>
</dbReference>
<protein>
    <recommendedName>
        <fullName evidence="4">COP9 signalosome complex subunit 3</fullName>
    </recommendedName>
</protein>
<dbReference type="InterPro" id="IPR055089">
    <property type="entry name" value="COP9_N"/>
</dbReference>
<dbReference type="SUPFAM" id="SSF46785">
    <property type="entry name" value="Winged helix' DNA-binding domain"/>
    <property type="match status" value="1"/>
</dbReference>
<dbReference type="EMBL" id="GDKF01010340">
    <property type="protein sequence ID" value="JAT68282.1"/>
    <property type="molecule type" value="Transcribed_RNA"/>
</dbReference>
<evidence type="ECO:0000313" key="10">
    <source>
        <dbReference type="EMBL" id="JAT68282.1"/>
    </source>
</evidence>
<dbReference type="PANTHER" id="PTHR10758">
    <property type="entry name" value="26S PROTEASOME NON-ATPASE REGULATORY SUBUNIT 3/COP9 SIGNALOSOME COMPLEX SUBUNIT 3"/>
    <property type="match status" value="1"/>
</dbReference>
<feature type="region of interest" description="Disordered" evidence="8">
    <location>
        <begin position="404"/>
        <end position="439"/>
    </location>
</feature>